<dbReference type="RefSeq" id="WP_089305088.1">
    <property type="nucleotide sequence ID" value="NZ_FZOO01000003.1"/>
</dbReference>
<dbReference type="AlphaFoldDB" id="A0A239DPC8"/>
<gene>
    <name evidence="3" type="ORF">SAMN06893096_103305</name>
</gene>
<keyword evidence="2" id="KW-1133">Transmembrane helix</keyword>
<sequence>MTAPRPAPTDRPARPDDDEPRTGVQLSATQVAAGALAAVSAAVVASFSGLAGTLIGAGLASVVSTVGAAVYGTSLQRTSRTLRRARGQLTAGRTAAGAAPATAVLPAHLDPRRTRAGRPRLRWTRVAAYAGAVFVLAMGIVSAIELVGQRPVSALVGDTETSAATTIGAITEASSSSGGEGSGDPAPSSPDPAAPATGSSSPATGTDGASDDAGSRETGDEETGDEEPGNEEPGDEPSGSATPSRTPAAEPTTGSEPGGSSGGSSEDAAPDAGEDDASPTAGAGPTP</sequence>
<dbReference type="Proteomes" id="UP000198373">
    <property type="component" value="Unassembled WGS sequence"/>
</dbReference>
<feature type="compositionally biased region" description="Low complexity" evidence="1">
    <location>
        <begin position="194"/>
        <end position="208"/>
    </location>
</feature>
<accession>A0A239DPC8</accession>
<feature type="region of interest" description="Disordered" evidence="1">
    <location>
        <begin position="1"/>
        <end position="22"/>
    </location>
</feature>
<feature type="compositionally biased region" description="Acidic residues" evidence="1">
    <location>
        <begin position="268"/>
        <end position="277"/>
    </location>
</feature>
<name>A0A239DPC8_9ACTN</name>
<reference evidence="4" key="1">
    <citation type="submission" date="2017-06" db="EMBL/GenBank/DDBJ databases">
        <authorList>
            <person name="Varghese N."/>
            <person name="Submissions S."/>
        </authorList>
    </citation>
    <scope>NUCLEOTIDE SEQUENCE [LARGE SCALE GENOMIC DNA]</scope>
    <source>
        <strain evidence="4">DSM 46839</strain>
    </source>
</reference>
<evidence type="ECO:0000313" key="3">
    <source>
        <dbReference type="EMBL" id="SNS34350.1"/>
    </source>
</evidence>
<dbReference type="EMBL" id="FZOO01000003">
    <property type="protein sequence ID" value="SNS34350.1"/>
    <property type="molecule type" value="Genomic_DNA"/>
</dbReference>
<feature type="compositionally biased region" description="Acidic residues" evidence="1">
    <location>
        <begin position="219"/>
        <end position="235"/>
    </location>
</feature>
<keyword evidence="2" id="KW-0472">Membrane</keyword>
<evidence type="ECO:0000313" key="4">
    <source>
        <dbReference type="Proteomes" id="UP000198373"/>
    </source>
</evidence>
<evidence type="ECO:0000256" key="2">
    <source>
        <dbReference type="SAM" id="Phobius"/>
    </source>
</evidence>
<feature type="transmembrane region" description="Helical" evidence="2">
    <location>
        <begin position="126"/>
        <end position="144"/>
    </location>
</feature>
<keyword evidence="2" id="KW-0812">Transmembrane</keyword>
<evidence type="ECO:0000256" key="1">
    <source>
        <dbReference type="SAM" id="MobiDB-lite"/>
    </source>
</evidence>
<keyword evidence="4" id="KW-1185">Reference proteome</keyword>
<proteinExistence type="predicted"/>
<organism evidence="3 4">
    <name type="scientific">Geodermatophilus pulveris</name>
    <dbReference type="NCBI Taxonomy" id="1564159"/>
    <lineage>
        <taxon>Bacteria</taxon>
        <taxon>Bacillati</taxon>
        <taxon>Actinomycetota</taxon>
        <taxon>Actinomycetes</taxon>
        <taxon>Geodermatophilales</taxon>
        <taxon>Geodermatophilaceae</taxon>
        <taxon>Geodermatophilus</taxon>
    </lineage>
</organism>
<feature type="region of interest" description="Disordered" evidence="1">
    <location>
        <begin position="171"/>
        <end position="287"/>
    </location>
</feature>
<dbReference type="OrthoDB" id="5197163at2"/>
<protein>
    <submittedName>
        <fullName evidence="3">Uncharacterized protein</fullName>
    </submittedName>
</protein>
<feature type="transmembrane region" description="Helical" evidence="2">
    <location>
        <begin position="54"/>
        <end position="74"/>
    </location>
</feature>